<evidence type="ECO:0000313" key="2">
    <source>
        <dbReference type="Proteomes" id="UP001201463"/>
    </source>
</evidence>
<accession>A0ABS8XIW8</accession>
<sequence>MNDHFTTRLAPGQVLTLAAGRGPRRLVVTRGRLWLTVSGQVDDHWLLAGQGLTLAAGQEAVVEAWPWAEFQLLQPLPARRVEPRPARGWRLAATWAPVAQA</sequence>
<dbReference type="RefSeq" id="WP_233390951.1">
    <property type="nucleotide sequence ID" value="NZ_JAJTWT010000003.1"/>
</dbReference>
<proteinExistence type="predicted"/>
<dbReference type="EMBL" id="JAJTWT010000003">
    <property type="protein sequence ID" value="MCE4537165.1"/>
    <property type="molecule type" value="Genomic_DNA"/>
</dbReference>
<organism evidence="1 2">
    <name type="scientific">Pelomonas caseinilytica</name>
    <dbReference type="NCBI Taxonomy" id="2906763"/>
    <lineage>
        <taxon>Bacteria</taxon>
        <taxon>Pseudomonadati</taxon>
        <taxon>Pseudomonadota</taxon>
        <taxon>Betaproteobacteria</taxon>
        <taxon>Burkholderiales</taxon>
        <taxon>Sphaerotilaceae</taxon>
        <taxon>Roseateles</taxon>
    </lineage>
</organism>
<comment type="caution">
    <text evidence="1">The sequence shown here is derived from an EMBL/GenBank/DDBJ whole genome shotgun (WGS) entry which is preliminary data.</text>
</comment>
<keyword evidence="2" id="KW-1185">Reference proteome</keyword>
<reference evidence="1 2" key="1">
    <citation type="submission" date="2021-12" db="EMBL/GenBank/DDBJ databases">
        <title>Genome seq of p7.</title>
        <authorList>
            <person name="Seo T."/>
        </authorList>
    </citation>
    <scope>NUCLEOTIDE SEQUENCE [LARGE SCALE GENOMIC DNA]</scope>
    <source>
        <strain evidence="1 2">P7</strain>
    </source>
</reference>
<evidence type="ECO:0000313" key="1">
    <source>
        <dbReference type="EMBL" id="MCE4537165.1"/>
    </source>
</evidence>
<dbReference type="InterPro" id="IPR021317">
    <property type="entry name" value="DUF2917"/>
</dbReference>
<gene>
    <name evidence="1" type="ORF">LXT12_07870</name>
</gene>
<dbReference type="Pfam" id="PF11142">
    <property type="entry name" value="DUF2917"/>
    <property type="match status" value="1"/>
</dbReference>
<name>A0ABS8XIW8_9BURK</name>
<protein>
    <submittedName>
        <fullName evidence="1">DUF2917 domain-containing protein</fullName>
    </submittedName>
</protein>
<dbReference type="Proteomes" id="UP001201463">
    <property type="component" value="Unassembled WGS sequence"/>
</dbReference>